<feature type="compositionally biased region" description="Polar residues" evidence="1">
    <location>
        <begin position="156"/>
        <end position="167"/>
    </location>
</feature>
<reference evidence="3" key="1">
    <citation type="journal article" date="2019" name="Int. J. Syst. Evol. Microbiol.">
        <title>The Global Catalogue of Microorganisms (GCM) 10K type strain sequencing project: providing services to taxonomists for standard genome sequencing and annotation.</title>
        <authorList>
            <consortium name="The Broad Institute Genomics Platform"/>
            <consortium name="The Broad Institute Genome Sequencing Center for Infectious Disease"/>
            <person name="Wu L."/>
            <person name="Ma J."/>
        </authorList>
    </citation>
    <scope>NUCLEOTIDE SEQUENCE [LARGE SCALE GENOMIC DNA]</scope>
    <source>
        <strain evidence="3">JCM 15614</strain>
    </source>
</reference>
<sequence>MGAGAPPRLIVGYRKGWALAVEPQAWEAPVNGQRTSVGLDVHARSMVGRGLDVQTGEVLPARLSPAHEDVIGWLRSLPGPVKATHEAGPTGFGLTRALEAAGIECVVAAPSRLLRHPPWDRPATAMRSAAAREEHEQTRDDPGDEPTGMSAPRATVTGSARATQRNEGPSHLPPLGTSPAQNGLLRRLMYRHGLSDPGGILSPAG</sequence>
<feature type="compositionally biased region" description="Basic and acidic residues" evidence="1">
    <location>
        <begin position="130"/>
        <end position="141"/>
    </location>
</feature>
<dbReference type="EMBL" id="BAAAVV010000004">
    <property type="protein sequence ID" value="GAA3166936.1"/>
    <property type="molecule type" value="Genomic_DNA"/>
</dbReference>
<evidence type="ECO:0000313" key="3">
    <source>
        <dbReference type="Proteomes" id="UP001499924"/>
    </source>
</evidence>
<name>A0ABP6P6D7_9ACTN</name>
<keyword evidence="3" id="KW-1185">Reference proteome</keyword>
<comment type="caution">
    <text evidence="2">The sequence shown here is derived from an EMBL/GenBank/DDBJ whole genome shotgun (WGS) entry which is preliminary data.</text>
</comment>
<proteinExistence type="predicted"/>
<organism evidence="2 3">
    <name type="scientific">Blastococcus jejuensis</name>
    <dbReference type="NCBI Taxonomy" id="351224"/>
    <lineage>
        <taxon>Bacteria</taxon>
        <taxon>Bacillati</taxon>
        <taxon>Actinomycetota</taxon>
        <taxon>Actinomycetes</taxon>
        <taxon>Geodermatophilales</taxon>
        <taxon>Geodermatophilaceae</taxon>
        <taxon>Blastococcus</taxon>
    </lineage>
</organism>
<protein>
    <recommendedName>
        <fullName evidence="4">Transposase</fullName>
    </recommendedName>
</protein>
<evidence type="ECO:0000256" key="1">
    <source>
        <dbReference type="SAM" id="MobiDB-lite"/>
    </source>
</evidence>
<accession>A0ABP6P6D7</accession>
<gene>
    <name evidence="2" type="ORF">GCM10010531_19510</name>
</gene>
<evidence type="ECO:0008006" key="4">
    <source>
        <dbReference type="Google" id="ProtNLM"/>
    </source>
</evidence>
<feature type="region of interest" description="Disordered" evidence="1">
    <location>
        <begin position="117"/>
        <end position="184"/>
    </location>
</feature>
<evidence type="ECO:0000313" key="2">
    <source>
        <dbReference type="EMBL" id="GAA3166936.1"/>
    </source>
</evidence>
<dbReference type="Proteomes" id="UP001499924">
    <property type="component" value="Unassembled WGS sequence"/>
</dbReference>